<organism evidence="3 4">
    <name type="scientific">Stakelama tenebrarum</name>
    <dbReference type="NCBI Taxonomy" id="2711215"/>
    <lineage>
        <taxon>Bacteria</taxon>
        <taxon>Pseudomonadati</taxon>
        <taxon>Pseudomonadota</taxon>
        <taxon>Alphaproteobacteria</taxon>
        <taxon>Sphingomonadales</taxon>
        <taxon>Sphingomonadaceae</taxon>
        <taxon>Stakelama</taxon>
    </lineage>
</organism>
<sequence length="347" mass="37726">MEYRFLGRSGLKVSSFTFGTMTFGDNPAGSPVGTTGIAEAKKQIDLCLDAGVNLFDTADAYAAGRSESLLGEALGPRRRDVLIATKFVGPTGPGVNDLGASRHHIIEACEASLRRLNTDWIDLYQIHNQDLVTPPEETLRALDDLVRAGKVRYIGSSNHAGWTMMRALATSDRLGLERYVAQQIQYSLLRREAEDELLPLGHAEGVGAIIWSPLAAGYLSGKYRDGDSADQARLIANNMLDDRDTDQARRIVDTLAEIAAEHDGASISQVALNWAVRRGGVASVLIGARTVAQLTDNLAAAGWALSDEEISRLDTVSARPLRYPYDMHRNFMADRNPLPQLLPPIAS</sequence>
<proteinExistence type="predicted"/>
<dbReference type="PANTHER" id="PTHR43364">
    <property type="entry name" value="NADH-SPECIFIC METHYLGLYOXAL REDUCTASE-RELATED"/>
    <property type="match status" value="1"/>
</dbReference>
<dbReference type="EMBL" id="CP049109">
    <property type="protein sequence ID" value="QIG79011.1"/>
    <property type="molecule type" value="Genomic_DNA"/>
</dbReference>
<evidence type="ECO:0000313" key="4">
    <source>
        <dbReference type="Proteomes" id="UP000501568"/>
    </source>
</evidence>
<dbReference type="GO" id="GO:0016491">
    <property type="term" value="F:oxidoreductase activity"/>
    <property type="evidence" value="ECO:0007669"/>
    <property type="project" value="UniProtKB-KW"/>
</dbReference>
<dbReference type="RefSeq" id="WP_165326013.1">
    <property type="nucleotide sequence ID" value="NZ_CP049109.1"/>
</dbReference>
<protein>
    <submittedName>
        <fullName evidence="3">Aldo/keto reductase</fullName>
    </submittedName>
</protein>
<dbReference type="InterPro" id="IPR050523">
    <property type="entry name" value="AKR_Detox_Biosynth"/>
</dbReference>
<keyword evidence="1" id="KW-0560">Oxidoreductase</keyword>
<dbReference type="FunFam" id="3.20.20.100:FF:000004">
    <property type="entry name" value="Oxidoreductase, aldo/keto reductase"/>
    <property type="match status" value="1"/>
</dbReference>
<dbReference type="PANTHER" id="PTHR43364:SF18">
    <property type="entry name" value="OXIDOREDUCTASE"/>
    <property type="match status" value="1"/>
</dbReference>
<evidence type="ECO:0000259" key="2">
    <source>
        <dbReference type="Pfam" id="PF00248"/>
    </source>
</evidence>
<dbReference type="CDD" id="cd19091">
    <property type="entry name" value="AKR_PsAKR"/>
    <property type="match status" value="1"/>
</dbReference>
<feature type="domain" description="NADP-dependent oxidoreductase" evidence="2">
    <location>
        <begin position="17"/>
        <end position="316"/>
    </location>
</feature>
<dbReference type="InterPro" id="IPR036812">
    <property type="entry name" value="NAD(P)_OxRdtase_dom_sf"/>
</dbReference>
<keyword evidence="4" id="KW-1185">Reference proteome</keyword>
<gene>
    <name evidence="3" type="ORF">G5C33_03905</name>
</gene>
<dbReference type="Pfam" id="PF00248">
    <property type="entry name" value="Aldo_ket_red"/>
    <property type="match status" value="1"/>
</dbReference>
<accession>A0A6G6Y2E2</accession>
<name>A0A6G6Y2E2_9SPHN</name>
<evidence type="ECO:0000256" key="1">
    <source>
        <dbReference type="ARBA" id="ARBA00023002"/>
    </source>
</evidence>
<dbReference type="Proteomes" id="UP000501568">
    <property type="component" value="Chromosome"/>
</dbReference>
<dbReference type="AlphaFoldDB" id="A0A6G6Y2E2"/>
<dbReference type="KEGG" id="spzr:G5C33_03905"/>
<evidence type="ECO:0000313" key="3">
    <source>
        <dbReference type="EMBL" id="QIG79011.1"/>
    </source>
</evidence>
<dbReference type="InterPro" id="IPR023210">
    <property type="entry name" value="NADP_OxRdtase_dom"/>
</dbReference>
<dbReference type="GO" id="GO:0005829">
    <property type="term" value="C:cytosol"/>
    <property type="evidence" value="ECO:0007669"/>
    <property type="project" value="UniProtKB-ARBA"/>
</dbReference>
<dbReference type="SUPFAM" id="SSF51430">
    <property type="entry name" value="NAD(P)-linked oxidoreductase"/>
    <property type="match status" value="1"/>
</dbReference>
<dbReference type="Gene3D" id="3.20.20.100">
    <property type="entry name" value="NADP-dependent oxidoreductase domain"/>
    <property type="match status" value="1"/>
</dbReference>
<reference evidence="3 4" key="1">
    <citation type="submission" date="2020-02" db="EMBL/GenBank/DDBJ databases">
        <authorList>
            <person name="Zheng R.K."/>
            <person name="Sun C.M."/>
        </authorList>
    </citation>
    <scope>NUCLEOTIDE SEQUENCE [LARGE SCALE GENOMIC DNA]</scope>
    <source>
        <strain evidence="4">zrk23</strain>
    </source>
</reference>